<gene>
    <name evidence="1" type="ORF">DI536_11095</name>
</gene>
<proteinExistence type="predicted"/>
<reference evidence="1 2" key="1">
    <citation type="submission" date="2017-08" db="EMBL/GenBank/DDBJ databases">
        <title>Infants hospitalized years apart are colonized by the same room-sourced microbial strains.</title>
        <authorList>
            <person name="Brooks B."/>
            <person name="Olm M.R."/>
            <person name="Firek B.A."/>
            <person name="Baker R."/>
            <person name="Thomas B.C."/>
            <person name="Morowitz M.J."/>
            <person name="Banfield J.F."/>
        </authorList>
    </citation>
    <scope>NUCLEOTIDE SEQUENCE [LARGE SCALE GENOMIC DNA]</scope>
    <source>
        <strain evidence="1">S2_003_000_R2_14</strain>
    </source>
</reference>
<sequence>MAQTLSVTWPSIDALQQVLDTEIRRGGLLVRGATAAGATVGADVQLEARVADGAAVVVPARIAAAIPGVGVAVLFNGVPPQLEELAMPVLDAEADEERQRPPAALSERLKSMTVTEKMQLAMQGTRDERAALLRDVNKTLHVYVLKNPRIGLDEVQSAAKNPQLGPDAIKLIAEHREWGSNPTVCAALVRNPRTPVPMALKMMDKVPMTDIRALAKGGAREAIVHAARKRLEHG</sequence>
<evidence type="ECO:0000313" key="2">
    <source>
        <dbReference type="Proteomes" id="UP000249061"/>
    </source>
</evidence>
<name>A0A2W5TEB2_9BACT</name>
<dbReference type="Proteomes" id="UP000249061">
    <property type="component" value="Unassembled WGS sequence"/>
</dbReference>
<comment type="caution">
    <text evidence="1">The sequence shown here is derived from an EMBL/GenBank/DDBJ whole genome shotgun (WGS) entry which is preliminary data.</text>
</comment>
<evidence type="ECO:0000313" key="1">
    <source>
        <dbReference type="EMBL" id="PZR13870.1"/>
    </source>
</evidence>
<protein>
    <submittedName>
        <fullName evidence="1">Uncharacterized protein</fullName>
    </submittedName>
</protein>
<accession>A0A2W5TEB2</accession>
<dbReference type="AlphaFoldDB" id="A0A2W5TEB2"/>
<dbReference type="EMBL" id="QFQP01000008">
    <property type="protein sequence ID" value="PZR13870.1"/>
    <property type="molecule type" value="Genomic_DNA"/>
</dbReference>
<organism evidence="1 2">
    <name type="scientific">Archangium gephyra</name>
    <dbReference type="NCBI Taxonomy" id="48"/>
    <lineage>
        <taxon>Bacteria</taxon>
        <taxon>Pseudomonadati</taxon>
        <taxon>Myxococcota</taxon>
        <taxon>Myxococcia</taxon>
        <taxon>Myxococcales</taxon>
        <taxon>Cystobacterineae</taxon>
        <taxon>Archangiaceae</taxon>
        <taxon>Archangium</taxon>
    </lineage>
</organism>